<feature type="region of interest" description="Disordered" evidence="1">
    <location>
        <begin position="1"/>
        <end position="26"/>
    </location>
</feature>
<evidence type="ECO:0000313" key="2">
    <source>
        <dbReference type="EMBL" id="KAJ1366284.1"/>
    </source>
</evidence>
<accession>A0AAD5QYW8</accession>
<gene>
    <name evidence="2" type="ORF">KIN20_026910</name>
</gene>
<dbReference type="AlphaFoldDB" id="A0AAD5QYW8"/>
<dbReference type="Proteomes" id="UP001196413">
    <property type="component" value="Unassembled WGS sequence"/>
</dbReference>
<evidence type="ECO:0000256" key="1">
    <source>
        <dbReference type="SAM" id="MobiDB-lite"/>
    </source>
</evidence>
<protein>
    <submittedName>
        <fullName evidence="2">Uncharacterized protein</fullName>
    </submittedName>
</protein>
<evidence type="ECO:0000313" key="3">
    <source>
        <dbReference type="Proteomes" id="UP001196413"/>
    </source>
</evidence>
<sequence length="152" mass="16677">MEKIVKLQKSEISATEDGVESGEYRDPVRCHPSSSMISMDLSCDDPKTFARNSSISSASSVNTEGNHIVRTSDVQLSKPIVKPESVVVRKFLRHAVYEGREDPPRRVSRYLEVLNTTDVGCVPCSNDTFVVQGSSGTGEINAKIKNKFVATL</sequence>
<comment type="caution">
    <text evidence="2">The sequence shown here is derived from an EMBL/GenBank/DDBJ whole genome shotgun (WGS) entry which is preliminary data.</text>
</comment>
<reference evidence="2" key="1">
    <citation type="submission" date="2021-06" db="EMBL/GenBank/DDBJ databases">
        <title>Parelaphostrongylus tenuis whole genome reference sequence.</title>
        <authorList>
            <person name="Garwood T.J."/>
            <person name="Larsen P.A."/>
            <person name="Fountain-Jones N.M."/>
            <person name="Garbe J.R."/>
            <person name="Macchietto M.G."/>
            <person name="Kania S.A."/>
            <person name="Gerhold R.W."/>
            <person name="Richards J.E."/>
            <person name="Wolf T.M."/>
        </authorList>
    </citation>
    <scope>NUCLEOTIDE SEQUENCE</scope>
    <source>
        <strain evidence="2">MNPRO001-30</strain>
        <tissue evidence="2">Meninges</tissue>
    </source>
</reference>
<name>A0AAD5QYW8_PARTN</name>
<keyword evidence="3" id="KW-1185">Reference proteome</keyword>
<organism evidence="2 3">
    <name type="scientific">Parelaphostrongylus tenuis</name>
    <name type="common">Meningeal worm</name>
    <dbReference type="NCBI Taxonomy" id="148309"/>
    <lineage>
        <taxon>Eukaryota</taxon>
        <taxon>Metazoa</taxon>
        <taxon>Ecdysozoa</taxon>
        <taxon>Nematoda</taxon>
        <taxon>Chromadorea</taxon>
        <taxon>Rhabditida</taxon>
        <taxon>Rhabditina</taxon>
        <taxon>Rhabditomorpha</taxon>
        <taxon>Strongyloidea</taxon>
        <taxon>Metastrongylidae</taxon>
        <taxon>Parelaphostrongylus</taxon>
    </lineage>
</organism>
<dbReference type="EMBL" id="JAHQIW010005510">
    <property type="protein sequence ID" value="KAJ1366284.1"/>
    <property type="molecule type" value="Genomic_DNA"/>
</dbReference>
<proteinExistence type="predicted"/>